<accession>A0A8H9R0W5</accession>
<evidence type="ECO:0000256" key="2">
    <source>
        <dbReference type="SAM" id="Phobius"/>
    </source>
</evidence>
<feature type="transmembrane region" description="Helical" evidence="2">
    <location>
        <begin position="24"/>
        <end position="46"/>
    </location>
</feature>
<evidence type="ECO:0000313" key="3">
    <source>
        <dbReference type="EMBL" id="HAT4309581.1"/>
    </source>
</evidence>
<feature type="region of interest" description="Disordered" evidence="1">
    <location>
        <begin position="625"/>
        <end position="698"/>
    </location>
</feature>
<feature type="compositionally biased region" description="Polar residues" evidence="1">
    <location>
        <begin position="731"/>
        <end position="741"/>
    </location>
</feature>
<gene>
    <name evidence="3" type="ORF">I9080_003451</name>
</gene>
<name>A0A8H9R0W5_CLOPF</name>
<feature type="transmembrane region" description="Helical" evidence="2">
    <location>
        <begin position="315"/>
        <end position="338"/>
    </location>
</feature>
<comment type="caution">
    <text evidence="3">The sequence shown here is derived from an EMBL/GenBank/DDBJ whole genome shotgun (WGS) entry which is preliminary data.</text>
</comment>
<feature type="transmembrane region" description="Helical" evidence="2">
    <location>
        <begin position="145"/>
        <end position="165"/>
    </location>
</feature>
<feature type="compositionally biased region" description="Basic and acidic residues" evidence="1">
    <location>
        <begin position="638"/>
        <end position="691"/>
    </location>
</feature>
<keyword evidence="2" id="KW-1133">Transmembrane helix</keyword>
<feature type="transmembrane region" description="Helical" evidence="2">
    <location>
        <begin position="177"/>
        <end position="198"/>
    </location>
</feature>
<sequence>MENVKINIYSKFLYLKNKLTYKNILKAIVIIATIVIAYNCLTKIAYADGFLSYGNSDDPYKSIQEGWGQFIADKYRNNYALDIIDTHGWELIDKAITGLTNIVFSGIVMISWFGVNIFRFCFTNDIAAGFANQLNSVLGSLNNGIFNNFFMIVFMISLFSIVYNLYKKNFSAIGSQILAVAIIYATTAFLSNGAVGFLSKTTEFSKTIGTSAIVAINGKDNNNEGSLEDYSKTVVGTLWGNFVQQPWVMLEFDGKLELVSKNSDNNNGANKEAIDYSKEILSEPYGSDEREKALESINEKFNKELFSKNGINTKLVSVCVLFVITLIKMIILIAVGMIQIGFQLMSILLILLLPFIMLIAIVPFFGGTNIIKGIARKYLGTQLGIIVSSFVLALLVLVDTVTITMFQAWGANLIIALLMQCTCWIMVIAFRKQLMNGLINLQNRIAPGTAGAFKFGSKTLDKSADITKEYAVNPAMDKAYDIGDNLITKAQYVKEYTKGNLSLYKDRKVAQAIDFLGSKYDNLKNNKTEDIENSNNPKENIDKVNDIKNKVNSNENINKKPVEKFDLNGVKATKPIDTNSNIISENITNKNINDENKPNIDEEAVTKNDIKDPIENKDIAPKTIDENIKNNGNYTGTIHDKSPGSKENKTISEDEEITTKPEEIKTPEKTINKENLNELKNENTSADRKNNDSNISNTNVTEVPEDLVEEKSVEAINKAKNDVKVNKEKMNNNISSKNTEINPEAKENIEVASSPEVTEIKKKSTKKVENIKNNRQPKEKSPNKKQIKEVSTKERVERVKSFMGVSNKDIKSKEKHLENKLEYIKKGNSKNFKKKGS</sequence>
<feature type="compositionally biased region" description="Basic and acidic residues" evidence="1">
    <location>
        <begin position="758"/>
        <end position="794"/>
    </location>
</feature>
<feature type="transmembrane region" description="Helical" evidence="2">
    <location>
        <begin position="344"/>
        <end position="366"/>
    </location>
</feature>
<protein>
    <submittedName>
        <fullName evidence="3">TcpH</fullName>
    </submittedName>
</protein>
<reference evidence="3" key="1">
    <citation type="journal article" date="2018" name="Genome Biol.">
        <title>SKESA: strategic k-mer extension for scrupulous assemblies.</title>
        <authorList>
            <person name="Souvorov A."/>
            <person name="Agarwala R."/>
            <person name="Lipman D.J."/>
        </authorList>
    </citation>
    <scope>NUCLEOTIDE SEQUENCE</scope>
    <source>
        <strain evidence="3">C8</strain>
    </source>
</reference>
<feature type="transmembrane region" description="Helical" evidence="2">
    <location>
        <begin position="95"/>
        <end position="115"/>
    </location>
</feature>
<keyword evidence="2" id="KW-0472">Membrane</keyword>
<reference evidence="3" key="2">
    <citation type="submission" date="2020-07" db="EMBL/GenBank/DDBJ databases">
        <authorList>
            <consortium name="NCBI Pathogen Detection Project"/>
        </authorList>
    </citation>
    <scope>NUCLEOTIDE SEQUENCE</scope>
    <source>
        <strain evidence="3">C8</strain>
    </source>
</reference>
<proteinExistence type="predicted"/>
<feature type="transmembrane region" description="Helical" evidence="2">
    <location>
        <begin position="378"/>
        <end position="397"/>
    </location>
</feature>
<feature type="region of interest" description="Disordered" evidence="1">
    <location>
        <begin position="727"/>
        <end position="794"/>
    </location>
</feature>
<dbReference type="AlphaFoldDB" id="A0A8H9R0W5"/>
<dbReference type="Proteomes" id="UP000859547">
    <property type="component" value="Unassembled WGS sequence"/>
</dbReference>
<feature type="transmembrane region" description="Helical" evidence="2">
    <location>
        <begin position="409"/>
        <end position="430"/>
    </location>
</feature>
<organism evidence="3">
    <name type="scientific">Clostridium perfringens</name>
    <dbReference type="NCBI Taxonomy" id="1502"/>
    <lineage>
        <taxon>Bacteria</taxon>
        <taxon>Bacillati</taxon>
        <taxon>Bacillota</taxon>
        <taxon>Clostridia</taxon>
        <taxon>Eubacteriales</taxon>
        <taxon>Clostridiaceae</taxon>
        <taxon>Clostridium</taxon>
    </lineage>
</organism>
<keyword evidence="2" id="KW-0812">Transmembrane</keyword>
<evidence type="ECO:0000256" key="1">
    <source>
        <dbReference type="SAM" id="MobiDB-lite"/>
    </source>
</evidence>
<dbReference type="EMBL" id="DACTCB010000051">
    <property type="protein sequence ID" value="HAT4309581.1"/>
    <property type="molecule type" value="Genomic_DNA"/>
</dbReference>